<organism evidence="1 2">
    <name type="scientific">Uliginosibacterium silvisoli</name>
    <dbReference type="NCBI Taxonomy" id="3114758"/>
    <lineage>
        <taxon>Bacteria</taxon>
        <taxon>Pseudomonadati</taxon>
        <taxon>Pseudomonadota</taxon>
        <taxon>Betaproteobacteria</taxon>
        <taxon>Rhodocyclales</taxon>
        <taxon>Zoogloeaceae</taxon>
        <taxon>Uliginosibacterium</taxon>
    </lineage>
</organism>
<evidence type="ECO:0000313" key="1">
    <source>
        <dbReference type="EMBL" id="MEC5384215.1"/>
    </source>
</evidence>
<keyword evidence="2" id="KW-1185">Reference proteome</keyword>
<accession>A0ABU6JZ20</accession>
<dbReference type="InterPro" id="IPR029058">
    <property type="entry name" value="AB_hydrolase_fold"/>
</dbReference>
<name>A0ABU6JZ20_9RHOO</name>
<keyword evidence="1" id="KW-0378">Hydrolase</keyword>
<protein>
    <submittedName>
        <fullName evidence="1">YqiA/YcfP family alpha/beta fold hydrolase</fullName>
    </submittedName>
</protein>
<dbReference type="PANTHER" id="PTHR35602">
    <property type="entry name" value="ESTERASE YQIA-RELATED"/>
    <property type="match status" value="1"/>
</dbReference>
<comment type="caution">
    <text evidence="1">The sequence shown here is derived from an EMBL/GenBank/DDBJ whole genome shotgun (WGS) entry which is preliminary data.</text>
</comment>
<proteinExistence type="predicted"/>
<evidence type="ECO:0000313" key="2">
    <source>
        <dbReference type="Proteomes" id="UP001331561"/>
    </source>
</evidence>
<dbReference type="PANTHER" id="PTHR35602:SF3">
    <property type="entry name" value="ESTERASE YQIA"/>
    <property type="match status" value="1"/>
</dbReference>
<dbReference type="Gene3D" id="3.40.50.1820">
    <property type="entry name" value="alpha/beta hydrolase"/>
    <property type="match status" value="1"/>
</dbReference>
<gene>
    <name evidence="1" type="ORF">VVD49_00700</name>
</gene>
<dbReference type="Proteomes" id="UP001331561">
    <property type="component" value="Unassembled WGS sequence"/>
</dbReference>
<reference evidence="1 2" key="1">
    <citation type="submission" date="2024-01" db="EMBL/GenBank/DDBJ databases">
        <title>Uliginosibacterium soil sp. nov.</title>
        <authorList>
            <person name="Lv Y."/>
        </authorList>
    </citation>
    <scope>NUCLEOTIDE SEQUENCE [LARGE SCALE GENOMIC DNA]</scope>
    <source>
        <strain evidence="1 2">H3</strain>
    </source>
</reference>
<dbReference type="RefSeq" id="WP_327597197.1">
    <property type="nucleotide sequence ID" value="NZ_JAYXHS010000001.1"/>
</dbReference>
<dbReference type="GO" id="GO:0016787">
    <property type="term" value="F:hydrolase activity"/>
    <property type="evidence" value="ECO:0007669"/>
    <property type="project" value="UniProtKB-KW"/>
</dbReference>
<dbReference type="InterPro" id="IPR008886">
    <property type="entry name" value="UPF0227/Esterase_YqiA"/>
</dbReference>
<dbReference type="Pfam" id="PF05728">
    <property type="entry name" value="UPF0227"/>
    <property type="match status" value="1"/>
</dbReference>
<dbReference type="SUPFAM" id="SSF53474">
    <property type="entry name" value="alpha/beta-Hydrolases"/>
    <property type="match status" value="1"/>
</dbReference>
<sequence>MLIYLHGFRSGPQSEKVHVLAEHLAQRGLAHEMWCEQLSPVPFEAIARIEAQIARCATPPTLVGSSLGGFYATLLAEKHGLRAALINPFVPHADFDAGLFLGEHEMIYSGTRFTFTEAHIAQIAALDCPLLRNPQNLWLLAETADEVLDYRHAVARYAGARQTILEGGDHSFTRWPDYLDDVLRFAGLLS</sequence>
<dbReference type="EMBL" id="JAYXHS010000001">
    <property type="protein sequence ID" value="MEC5384215.1"/>
    <property type="molecule type" value="Genomic_DNA"/>
</dbReference>